<evidence type="ECO:0000313" key="2">
    <source>
        <dbReference type="Proteomes" id="UP000318065"/>
    </source>
</evidence>
<dbReference type="OrthoDB" id="9803470at2"/>
<dbReference type="Proteomes" id="UP000318065">
    <property type="component" value="Chromosome"/>
</dbReference>
<protein>
    <submittedName>
        <fullName evidence="1">Uncharacterized protein</fullName>
    </submittedName>
</protein>
<dbReference type="RefSeq" id="WP_143527328.1">
    <property type="nucleotide sequence ID" value="NZ_AP019791.1"/>
</dbReference>
<name>A0A510HH83_9ACTN</name>
<keyword evidence="2" id="KW-1185">Reference proteome</keyword>
<evidence type="ECO:0000313" key="1">
    <source>
        <dbReference type="EMBL" id="BBL79309.1"/>
    </source>
</evidence>
<accession>A0A510HH83</accession>
<dbReference type="AlphaFoldDB" id="A0A510HH83"/>
<sequence>MGRGTDARAQGIRMRGESDAHRRRLLEELKGLFGPAFGPALEAYGRSFAERISEDEGFRAEIRDRFERGRALGGFPELSSLLAGMTREEEEEFFETGWTRVVLPPSAPPENPWDRAPWLGDRDAYREDLYSGLAFAFGDSLRSFAREWLEELLRVGYYGMEESLGLPIRQQAGEISPTPESLPLYGESYPVRLEGTRQTVWLGLDGPRSETGQYREVTVSEEPLRTDAAILAALTMLEGRPIDLSRLREILPELVPSYGESVWDRWTDLASEEGKAELLRSLRHHQTLDYVLLLLRYHRPGFDALPLEERAGLLAGACAHLNDSLEALRKFMAFVEYGVPGRGAVPVARTIARDIKAAVLKDVEGLTYRQIGERLGIPPPADFGYKGDHASVRKMVGRGRRFFKAALGEEGYASHVEAMKAEARRRHAMSATEREAEDLAEAFGIPYEDALRRIEERGRKRGEESGSA</sequence>
<reference evidence="1" key="1">
    <citation type="journal article" date="2019" name="Microbiol. Resour. Announc.">
        <title>Complete Genome Sequence of Rubrobacter xylanophilus Strain AA3-22, Isolated from Arima Onsen in Japan.</title>
        <authorList>
            <person name="Tomariguchi N."/>
            <person name="Miyazaki K."/>
        </authorList>
    </citation>
    <scope>NUCLEOTIDE SEQUENCE [LARGE SCALE GENOMIC DNA]</scope>
    <source>
        <strain evidence="1">AA3-22</strain>
    </source>
</reference>
<dbReference type="EMBL" id="AP019791">
    <property type="protein sequence ID" value="BBL79309.1"/>
    <property type="molecule type" value="Genomic_DNA"/>
</dbReference>
<proteinExistence type="predicted"/>
<organism evidence="1 2">
    <name type="scientific">Rubrobacter xylanophilus</name>
    <dbReference type="NCBI Taxonomy" id="49319"/>
    <lineage>
        <taxon>Bacteria</taxon>
        <taxon>Bacillati</taxon>
        <taxon>Actinomycetota</taxon>
        <taxon>Rubrobacteria</taxon>
        <taxon>Rubrobacterales</taxon>
        <taxon>Rubrobacteraceae</taxon>
        <taxon>Rubrobacter</taxon>
    </lineage>
</organism>
<gene>
    <name evidence="1" type="ORF">RxyAA322_11630</name>
</gene>